<dbReference type="GO" id="GO:1904047">
    <property type="term" value="F:S-adenosyl-L-methionine binding"/>
    <property type="evidence" value="ECO:0007669"/>
    <property type="project" value="TreeGrafter"/>
</dbReference>
<dbReference type="OrthoDB" id="9805629at2"/>
<reference evidence="4 5" key="1">
    <citation type="submission" date="2016-08" db="EMBL/GenBank/DDBJ databases">
        <authorList>
            <person name="Seilhamer J.J."/>
        </authorList>
    </citation>
    <scope>NUCLEOTIDE SEQUENCE [LARGE SCALE GENOMIC DNA]</scope>
    <source>
        <strain evidence="4 5">DX4</strain>
    </source>
</reference>
<dbReference type="InterPro" id="IPR029063">
    <property type="entry name" value="SAM-dependent_MTases_sf"/>
</dbReference>
<dbReference type="Pfam" id="PF02086">
    <property type="entry name" value="MethyltransfD12"/>
    <property type="match status" value="1"/>
</dbReference>
<dbReference type="GO" id="GO:0006298">
    <property type="term" value="P:mismatch repair"/>
    <property type="evidence" value="ECO:0007669"/>
    <property type="project" value="TreeGrafter"/>
</dbReference>
<dbReference type="PANTHER" id="PTHR30481:SF4">
    <property type="entry name" value="SITE-SPECIFIC DNA-METHYLTRANSFERASE (ADENINE-SPECIFIC)"/>
    <property type="match status" value="1"/>
</dbReference>
<dbReference type="PANTHER" id="PTHR30481">
    <property type="entry name" value="DNA ADENINE METHYLASE"/>
    <property type="match status" value="1"/>
</dbReference>
<proteinExistence type="predicted"/>
<sequence length="265" mass="30539">MKTPVTYYGGKQTLAPLIVSLIPEHTLYAEPFTGGGAVFFHKPPSKVEVLNDTNGELMNFYKVTRDQFKPLQKMIQRTLHCRNSYRQAEVIYHNPDLFDEVRRAWAVWVICAQSFSSKMDGPFGYDKTQNTTSKRIANKRLNFTEDYAKRLELIQVECADALYIIKSRDHEQAFFYCDPPYIGTACGHYKGYTEADYKALLDLLSSIKGKFLLSSYPTKILSQYAKEYKWPSMKRELFVTVNMKSGNAKKKIEVLTANYPIEITK</sequence>
<evidence type="ECO:0000256" key="1">
    <source>
        <dbReference type="ARBA" id="ARBA00022603"/>
    </source>
</evidence>
<evidence type="ECO:0000313" key="4">
    <source>
        <dbReference type="EMBL" id="AOM81001.1"/>
    </source>
</evidence>
<dbReference type="SUPFAM" id="SSF53335">
    <property type="entry name" value="S-adenosyl-L-methionine-dependent methyltransferases"/>
    <property type="match status" value="1"/>
</dbReference>
<dbReference type="PRINTS" id="PR00505">
    <property type="entry name" value="D12N6MTFRASE"/>
</dbReference>
<dbReference type="REBASE" id="159725">
    <property type="entry name" value="M.PstDX4ORF24710P"/>
</dbReference>
<organism evidence="4 5">
    <name type="scientific">Pedobacter steynii</name>
    <dbReference type="NCBI Taxonomy" id="430522"/>
    <lineage>
        <taxon>Bacteria</taxon>
        <taxon>Pseudomonadati</taxon>
        <taxon>Bacteroidota</taxon>
        <taxon>Sphingobacteriia</taxon>
        <taxon>Sphingobacteriales</taxon>
        <taxon>Sphingobacteriaceae</taxon>
        <taxon>Pedobacter</taxon>
    </lineage>
</organism>
<dbReference type="InterPro" id="IPR012327">
    <property type="entry name" value="MeTrfase_D12"/>
</dbReference>
<evidence type="ECO:0000256" key="3">
    <source>
        <dbReference type="ARBA" id="ARBA00022691"/>
    </source>
</evidence>
<protein>
    <submittedName>
        <fullName evidence="4">Methyltransferase</fullName>
    </submittedName>
</protein>
<accession>A0A1D7QQU0</accession>
<dbReference type="GO" id="GO:0043565">
    <property type="term" value="F:sequence-specific DNA binding"/>
    <property type="evidence" value="ECO:0007669"/>
    <property type="project" value="TreeGrafter"/>
</dbReference>
<keyword evidence="1 4" id="KW-0489">Methyltransferase</keyword>
<dbReference type="GO" id="GO:0009007">
    <property type="term" value="F:site-specific DNA-methyltransferase (adenine-specific) activity"/>
    <property type="evidence" value="ECO:0007669"/>
    <property type="project" value="UniProtKB-EC"/>
</dbReference>
<dbReference type="Gene3D" id="3.40.50.150">
    <property type="entry name" value="Vaccinia Virus protein VP39"/>
    <property type="match status" value="2"/>
</dbReference>
<dbReference type="PIRSF" id="PIRSF000398">
    <property type="entry name" value="M_m6A_EcoRV"/>
    <property type="match status" value="1"/>
</dbReference>
<evidence type="ECO:0000256" key="2">
    <source>
        <dbReference type="ARBA" id="ARBA00022679"/>
    </source>
</evidence>
<dbReference type="GO" id="GO:0032259">
    <property type="term" value="P:methylation"/>
    <property type="evidence" value="ECO:0007669"/>
    <property type="project" value="UniProtKB-KW"/>
</dbReference>
<dbReference type="Proteomes" id="UP000094313">
    <property type="component" value="Chromosome"/>
</dbReference>
<dbReference type="GO" id="GO:0009307">
    <property type="term" value="P:DNA restriction-modification system"/>
    <property type="evidence" value="ECO:0007669"/>
    <property type="project" value="InterPro"/>
</dbReference>
<dbReference type="KEGG" id="psty:BFS30_24710"/>
<keyword evidence="3" id="KW-0949">S-adenosyl-L-methionine</keyword>
<evidence type="ECO:0000313" key="5">
    <source>
        <dbReference type="Proteomes" id="UP000094313"/>
    </source>
</evidence>
<keyword evidence="2 4" id="KW-0808">Transferase</keyword>
<keyword evidence="5" id="KW-1185">Reference proteome</keyword>
<name>A0A1D7QQU0_9SPHI</name>
<gene>
    <name evidence="4" type="ORF">BFS30_24710</name>
</gene>
<dbReference type="EMBL" id="CP017141">
    <property type="protein sequence ID" value="AOM81001.1"/>
    <property type="molecule type" value="Genomic_DNA"/>
</dbReference>
<dbReference type="AlphaFoldDB" id="A0A1D7QQU0"/>
<dbReference type="InterPro" id="IPR012263">
    <property type="entry name" value="M_m6A_EcoRV"/>
</dbReference>